<dbReference type="PANTHER" id="PTHR43214:SF24">
    <property type="entry name" value="TRANSCRIPTIONAL REGULATORY PROTEIN NARL-RELATED"/>
    <property type="match status" value="1"/>
</dbReference>
<keyword evidence="3" id="KW-0238">DNA-binding</keyword>
<name>A0ABS0GNC5_9ACTN</name>
<feature type="domain" description="Response regulatory" evidence="7">
    <location>
        <begin position="2"/>
        <end position="122"/>
    </location>
</feature>
<dbReference type="PROSITE" id="PS50043">
    <property type="entry name" value="HTH_LUXR_2"/>
    <property type="match status" value="1"/>
</dbReference>
<evidence type="ECO:0000256" key="2">
    <source>
        <dbReference type="ARBA" id="ARBA00023015"/>
    </source>
</evidence>
<reference evidence="8 9" key="1">
    <citation type="submission" date="2020-11" db="EMBL/GenBank/DDBJ databases">
        <title>A novel isolate from a Black sea contaminated sediment with potential to produce alkanes: Plantactinospora alkalitolerans sp. nov.</title>
        <authorList>
            <person name="Carro L."/>
            <person name="Veyisoglu A."/>
            <person name="Guven K."/>
            <person name="Schumann P."/>
            <person name="Klenk H.-P."/>
            <person name="Sahin N."/>
        </authorList>
    </citation>
    <scope>NUCLEOTIDE SEQUENCE [LARGE SCALE GENOMIC DNA]</scope>
    <source>
        <strain evidence="8 9">S1510</strain>
    </source>
</reference>
<dbReference type="InterPro" id="IPR016032">
    <property type="entry name" value="Sig_transdc_resp-reg_C-effctor"/>
</dbReference>
<evidence type="ECO:0000313" key="9">
    <source>
        <dbReference type="Proteomes" id="UP000638560"/>
    </source>
</evidence>
<keyword evidence="1 5" id="KW-0597">Phosphoprotein</keyword>
<evidence type="ECO:0000256" key="3">
    <source>
        <dbReference type="ARBA" id="ARBA00023125"/>
    </source>
</evidence>
<protein>
    <submittedName>
        <fullName evidence="8">Response regulator transcription factor</fullName>
    </submittedName>
</protein>
<dbReference type="InterPro" id="IPR058245">
    <property type="entry name" value="NreC/VraR/RcsB-like_REC"/>
</dbReference>
<dbReference type="SUPFAM" id="SSF46894">
    <property type="entry name" value="C-terminal effector domain of the bipartite response regulators"/>
    <property type="match status" value="1"/>
</dbReference>
<dbReference type="InterPro" id="IPR000792">
    <property type="entry name" value="Tscrpt_reg_LuxR_C"/>
</dbReference>
<dbReference type="SMART" id="SM00421">
    <property type="entry name" value="HTH_LUXR"/>
    <property type="match status" value="1"/>
</dbReference>
<dbReference type="PANTHER" id="PTHR43214">
    <property type="entry name" value="TWO-COMPONENT RESPONSE REGULATOR"/>
    <property type="match status" value="1"/>
</dbReference>
<evidence type="ECO:0000259" key="6">
    <source>
        <dbReference type="PROSITE" id="PS50043"/>
    </source>
</evidence>
<comment type="caution">
    <text evidence="8">The sequence shown here is derived from an EMBL/GenBank/DDBJ whole genome shotgun (WGS) entry which is preliminary data.</text>
</comment>
<keyword evidence="2" id="KW-0805">Transcription regulation</keyword>
<dbReference type="PROSITE" id="PS50110">
    <property type="entry name" value="RESPONSE_REGULATORY"/>
    <property type="match status" value="1"/>
</dbReference>
<dbReference type="Proteomes" id="UP000638560">
    <property type="component" value="Unassembled WGS sequence"/>
</dbReference>
<keyword evidence="9" id="KW-1185">Reference proteome</keyword>
<sequence length="230" mass="24200">MRVLLADDQPLVRSGIGMLLAAEPDIEVVGECGDGATAVALARELRPDVTLMDVRMPGTDGVAATRILTADEPDPDKLVRVLILTTYHVDDTVREALRAGASGFVLKDALPAELALAVRAVARGDAWLAPAVARSLLTEFAARGEPRAPRAEELARLTERERQVLVQVAYGLSNAEIGARLYIGEATVKTHVGRVLLKLGLRDRAQAVVAAYRGGLVDPGTPAQGAAASG</sequence>
<evidence type="ECO:0000313" key="8">
    <source>
        <dbReference type="EMBL" id="MBF9127700.1"/>
    </source>
</evidence>
<dbReference type="Gene3D" id="3.40.50.2300">
    <property type="match status" value="1"/>
</dbReference>
<feature type="domain" description="HTH luxR-type" evidence="6">
    <location>
        <begin position="150"/>
        <end position="215"/>
    </location>
</feature>
<organism evidence="8 9">
    <name type="scientific">Plantactinospora alkalitolerans</name>
    <dbReference type="NCBI Taxonomy" id="2789879"/>
    <lineage>
        <taxon>Bacteria</taxon>
        <taxon>Bacillati</taxon>
        <taxon>Actinomycetota</taxon>
        <taxon>Actinomycetes</taxon>
        <taxon>Micromonosporales</taxon>
        <taxon>Micromonosporaceae</taxon>
        <taxon>Plantactinospora</taxon>
    </lineage>
</organism>
<dbReference type="CDD" id="cd06170">
    <property type="entry name" value="LuxR_C_like"/>
    <property type="match status" value="1"/>
</dbReference>
<dbReference type="InterPro" id="IPR001789">
    <property type="entry name" value="Sig_transdc_resp-reg_receiver"/>
</dbReference>
<accession>A0ABS0GNC5</accession>
<dbReference type="SUPFAM" id="SSF52172">
    <property type="entry name" value="CheY-like"/>
    <property type="match status" value="1"/>
</dbReference>
<dbReference type="Pfam" id="PF00196">
    <property type="entry name" value="GerE"/>
    <property type="match status" value="1"/>
</dbReference>
<evidence type="ECO:0000256" key="4">
    <source>
        <dbReference type="ARBA" id="ARBA00023163"/>
    </source>
</evidence>
<dbReference type="PROSITE" id="PS00622">
    <property type="entry name" value="HTH_LUXR_1"/>
    <property type="match status" value="1"/>
</dbReference>
<evidence type="ECO:0000256" key="5">
    <source>
        <dbReference type="PROSITE-ProRule" id="PRU00169"/>
    </source>
</evidence>
<evidence type="ECO:0000259" key="7">
    <source>
        <dbReference type="PROSITE" id="PS50110"/>
    </source>
</evidence>
<dbReference type="SMART" id="SM00448">
    <property type="entry name" value="REC"/>
    <property type="match status" value="1"/>
</dbReference>
<gene>
    <name evidence="8" type="ORF">I0C86_01620</name>
</gene>
<dbReference type="InterPro" id="IPR039420">
    <property type="entry name" value="WalR-like"/>
</dbReference>
<dbReference type="EMBL" id="JADPUN010000036">
    <property type="protein sequence ID" value="MBF9127700.1"/>
    <property type="molecule type" value="Genomic_DNA"/>
</dbReference>
<feature type="modified residue" description="4-aspartylphosphate" evidence="5">
    <location>
        <position position="53"/>
    </location>
</feature>
<dbReference type="InterPro" id="IPR011006">
    <property type="entry name" value="CheY-like_superfamily"/>
</dbReference>
<dbReference type="Pfam" id="PF00072">
    <property type="entry name" value="Response_reg"/>
    <property type="match status" value="1"/>
</dbReference>
<dbReference type="CDD" id="cd17535">
    <property type="entry name" value="REC_NarL-like"/>
    <property type="match status" value="1"/>
</dbReference>
<keyword evidence="4" id="KW-0804">Transcription</keyword>
<proteinExistence type="predicted"/>
<dbReference type="PRINTS" id="PR00038">
    <property type="entry name" value="HTHLUXR"/>
</dbReference>
<evidence type="ECO:0000256" key="1">
    <source>
        <dbReference type="ARBA" id="ARBA00022553"/>
    </source>
</evidence>